<dbReference type="Proteomes" id="UP000319296">
    <property type="component" value="Unassembled WGS sequence"/>
</dbReference>
<organism evidence="2 3">
    <name type="scientific">Candidatus Acididesulfobacter diazotrophicus</name>
    <dbReference type="NCBI Taxonomy" id="2597226"/>
    <lineage>
        <taxon>Bacteria</taxon>
        <taxon>Deltaproteobacteria</taxon>
        <taxon>Candidatus Acidulodesulfobacterales</taxon>
        <taxon>Candidatus Acididesulfobacter</taxon>
    </lineage>
</organism>
<dbReference type="AlphaFoldDB" id="A0A519BQL8"/>
<dbReference type="EMBL" id="SGBB01000001">
    <property type="protein sequence ID" value="RZD19560.1"/>
    <property type="molecule type" value="Genomic_DNA"/>
</dbReference>
<protein>
    <submittedName>
        <fullName evidence="2">Uncharacterized protein</fullName>
    </submittedName>
</protein>
<evidence type="ECO:0000256" key="1">
    <source>
        <dbReference type="SAM" id="Phobius"/>
    </source>
</evidence>
<gene>
    <name evidence="2" type="ORF">EVG15_01375</name>
</gene>
<keyword evidence="1" id="KW-0812">Transmembrane</keyword>
<keyword evidence="1" id="KW-0472">Membrane</keyword>
<name>A0A519BQL8_9DELT</name>
<reference evidence="2 3" key="1">
    <citation type="journal article" date="2019" name="ISME J.">
        <title>Insights into ecological role of a new deltaproteobacterial order Candidatus Acidulodesulfobacterales by metagenomics and metatranscriptomics.</title>
        <authorList>
            <person name="Tan S."/>
            <person name="Liu J."/>
            <person name="Fang Y."/>
            <person name="Hedlund B.P."/>
            <person name="Lian Z.H."/>
            <person name="Huang L.Y."/>
            <person name="Li J.T."/>
            <person name="Huang L.N."/>
            <person name="Li W.J."/>
            <person name="Jiang H.C."/>
            <person name="Dong H.L."/>
            <person name="Shu W.S."/>
        </authorList>
    </citation>
    <scope>NUCLEOTIDE SEQUENCE [LARGE SCALE GENOMIC DNA]</scope>
    <source>
        <strain evidence="2">AP1</strain>
    </source>
</reference>
<accession>A0A519BQL8</accession>
<comment type="caution">
    <text evidence="2">The sequence shown here is derived from an EMBL/GenBank/DDBJ whole genome shotgun (WGS) entry which is preliminary data.</text>
</comment>
<evidence type="ECO:0000313" key="3">
    <source>
        <dbReference type="Proteomes" id="UP000319296"/>
    </source>
</evidence>
<proteinExistence type="predicted"/>
<feature type="transmembrane region" description="Helical" evidence="1">
    <location>
        <begin position="193"/>
        <end position="215"/>
    </location>
</feature>
<keyword evidence="1" id="KW-1133">Transmembrane helix</keyword>
<sequence length="345" mass="40754">MRYKIIYDIDRNESTVLDEELRGAAFIKGLPEQDGDLFLISKEIEPKILDFYNKSLLKKYIKSLGKQVLCFNKDGGYYIYEVPDISPYSQKNITLYSYVVNNNLDINKESVLIEDYGQKIRIFDGKNILDIDMNLSLPFINQIIAAGKTNLYSNTEKFKDSFKTFNRIDLFDIFSCQDFIASKKTFNKERFKFDIFITKISALFFISLVILFIYINYINNNLNNLYIKKQQALINLKKLSLENNKILYLKLLKDINLYKKIKDLYIIKPLDCHILNLKISKLYNGYSVNFKFQIENSPLNFKSILYSFSTNFEKHYNVPISFHYTIQKNKLIFTGQSKWLIKERL</sequence>
<evidence type="ECO:0000313" key="2">
    <source>
        <dbReference type="EMBL" id="RZD19560.1"/>
    </source>
</evidence>